<dbReference type="Proteomes" id="UP000494163">
    <property type="component" value="Chromosome 2L"/>
</dbReference>
<protein>
    <submittedName>
        <fullName evidence="2">CG31817</fullName>
    </submittedName>
</protein>
<evidence type="ECO:0000313" key="3">
    <source>
        <dbReference type="Proteomes" id="UP000494163"/>
    </source>
</evidence>
<evidence type="ECO:0000313" key="2">
    <source>
        <dbReference type="EMBL" id="ALC37976.1"/>
    </source>
</evidence>
<name>A0A0M4E7U7_DROBS</name>
<feature type="compositionally biased region" description="Polar residues" evidence="1">
    <location>
        <begin position="1"/>
        <end position="10"/>
    </location>
</feature>
<evidence type="ECO:0000256" key="1">
    <source>
        <dbReference type="SAM" id="MobiDB-lite"/>
    </source>
</evidence>
<gene>
    <name evidence="2" type="ORF">Dbus_chr2Lg61</name>
</gene>
<feature type="non-terminal residue" evidence="2">
    <location>
        <position position="1"/>
    </location>
</feature>
<proteinExistence type="predicted"/>
<feature type="non-terminal residue" evidence="2">
    <location>
        <position position="195"/>
    </location>
</feature>
<dbReference type="AlphaFoldDB" id="A0A0M4E7U7"/>
<keyword evidence="3" id="KW-1185">Reference proteome</keyword>
<dbReference type="EMBL" id="CP012523">
    <property type="protein sequence ID" value="ALC37976.1"/>
    <property type="molecule type" value="Genomic_DNA"/>
</dbReference>
<feature type="region of interest" description="Disordered" evidence="1">
    <location>
        <begin position="1"/>
        <end position="22"/>
    </location>
</feature>
<reference evidence="2 3" key="1">
    <citation type="submission" date="2015-08" db="EMBL/GenBank/DDBJ databases">
        <title>Ancestral chromatin configuration constrains chromatin evolution on differentiating sex chromosomes in Drosophila.</title>
        <authorList>
            <person name="Zhou Q."/>
            <person name="Bachtrog D."/>
        </authorList>
    </citation>
    <scope>NUCLEOTIDE SEQUENCE [LARGE SCALE GENOMIC DNA]</scope>
    <source>
        <tissue evidence="2">Whole larvae</tissue>
    </source>
</reference>
<sequence>SISGYPSSWNLDEKAPDVMPDDNSLDEVINCDILNRTPYDHQLYSYVMQRRLRPTADNSCQVCMKTVVDRVFHATNTIAAQTEQADPAEFASELSIDNDDCDYSPQLIPQQRVYSGGADATSVSSASCCCLANDDELSEAESNAASKSNRYKKYGGYTPSDLSSRTSAHSIEGHVCFCDQDKFNKIQKISRPPSN</sequence>
<organism evidence="2 3">
    <name type="scientific">Drosophila busckii</name>
    <name type="common">Fruit fly</name>
    <dbReference type="NCBI Taxonomy" id="30019"/>
    <lineage>
        <taxon>Eukaryota</taxon>
        <taxon>Metazoa</taxon>
        <taxon>Ecdysozoa</taxon>
        <taxon>Arthropoda</taxon>
        <taxon>Hexapoda</taxon>
        <taxon>Insecta</taxon>
        <taxon>Pterygota</taxon>
        <taxon>Neoptera</taxon>
        <taxon>Endopterygota</taxon>
        <taxon>Diptera</taxon>
        <taxon>Brachycera</taxon>
        <taxon>Muscomorpha</taxon>
        <taxon>Ephydroidea</taxon>
        <taxon>Drosophilidae</taxon>
        <taxon>Drosophila</taxon>
    </lineage>
</organism>
<accession>A0A0M4E7U7</accession>
<dbReference type="OrthoDB" id="7873150at2759"/>